<sequence length="441" mass="50716">MNFLKRPIQFILWDLIQENCRYIQEGFLLQKKYILNKEKYIAPVPKTPSYWVSPKRVEPKKQKRSRRLSQKTPKAKNIRVSRGMNAINSTLYSRTNKSRVSLSNFGTTSEMSKKPALPNQKGGLLNIKISDTILTSKLGEKKFNSKAIKTYLHIQTHTKNKNSSKRSKNDSKSPKSSPLCPKSAGLRNKKSPKRVKLAKTKISGLSNTPKTCSKSVTEEVKQEENNPVKVDQKQENCLITLTDFFSKLEEINQQYPQPVSLNPYLVHKIAKPRGLTCSQKFQPTCYSDIRVPAKKGSITRARGCENNVEYKAIKPRTKSVLCGKNKRDLLFFHTNKGFKGFMNKRIKTNNEKQGDTFNKVQTKRERRLNTGQKSKRSSLNSKFEQGLLEFCREEIRTSHGPRRYDASLEAPLFDNHSSIPQNKKIKNLFLNDRIRFPDNTD</sequence>
<keyword evidence="3" id="KW-1185">Reference proteome</keyword>
<feature type="region of interest" description="Disordered" evidence="1">
    <location>
        <begin position="52"/>
        <end position="75"/>
    </location>
</feature>
<feature type="compositionally biased region" description="Basic residues" evidence="1">
    <location>
        <begin position="61"/>
        <end position="75"/>
    </location>
</feature>
<feature type="compositionally biased region" description="Low complexity" evidence="1">
    <location>
        <begin position="174"/>
        <end position="183"/>
    </location>
</feature>
<protein>
    <submittedName>
        <fullName evidence="2">Uncharacterized protein</fullName>
    </submittedName>
</protein>
<evidence type="ECO:0000256" key="1">
    <source>
        <dbReference type="SAM" id="MobiDB-lite"/>
    </source>
</evidence>
<evidence type="ECO:0000313" key="3">
    <source>
        <dbReference type="Proteomes" id="UP001295684"/>
    </source>
</evidence>
<reference evidence="2" key="1">
    <citation type="submission" date="2023-07" db="EMBL/GenBank/DDBJ databases">
        <authorList>
            <consortium name="AG Swart"/>
            <person name="Singh M."/>
            <person name="Singh A."/>
            <person name="Seah K."/>
            <person name="Emmerich C."/>
        </authorList>
    </citation>
    <scope>NUCLEOTIDE SEQUENCE</scope>
    <source>
        <strain evidence="2">DP1</strain>
    </source>
</reference>
<gene>
    <name evidence="2" type="ORF">ECRASSUSDP1_LOCUS2000</name>
</gene>
<proteinExistence type="predicted"/>
<feature type="region of interest" description="Disordered" evidence="1">
    <location>
        <begin position="154"/>
        <end position="195"/>
    </location>
</feature>
<evidence type="ECO:0000313" key="2">
    <source>
        <dbReference type="EMBL" id="CAI2360696.1"/>
    </source>
</evidence>
<name>A0AAD1U285_EUPCR</name>
<accession>A0AAD1U285</accession>
<comment type="caution">
    <text evidence="2">The sequence shown here is derived from an EMBL/GenBank/DDBJ whole genome shotgun (WGS) entry which is preliminary data.</text>
</comment>
<organism evidence="2 3">
    <name type="scientific">Euplotes crassus</name>
    <dbReference type="NCBI Taxonomy" id="5936"/>
    <lineage>
        <taxon>Eukaryota</taxon>
        <taxon>Sar</taxon>
        <taxon>Alveolata</taxon>
        <taxon>Ciliophora</taxon>
        <taxon>Intramacronucleata</taxon>
        <taxon>Spirotrichea</taxon>
        <taxon>Hypotrichia</taxon>
        <taxon>Euplotida</taxon>
        <taxon>Euplotidae</taxon>
        <taxon>Moneuplotes</taxon>
    </lineage>
</organism>
<dbReference type="AlphaFoldDB" id="A0AAD1U285"/>
<dbReference type="EMBL" id="CAMPGE010001892">
    <property type="protein sequence ID" value="CAI2360696.1"/>
    <property type="molecule type" value="Genomic_DNA"/>
</dbReference>
<feature type="compositionally biased region" description="Basic residues" evidence="1">
    <location>
        <begin position="156"/>
        <end position="166"/>
    </location>
</feature>
<dbReference type="Proteomes" id="UP001295684">
    <property type="component" value="Unassembled WGS sequence"/>
</dbReference>